<comment type="subcellular location">
    <subcellularLocation>
        <location evidence="1">Secreted</location>
    </subcellularLocation>
</comment>
<accession>A0A5J4ZQ74</accession>
<dbReference type="InterPro" id="IPR001087">
    <property type="entry name" value="GDSL"/>
</dbReference>
<keyword evidence="10" id="KW-1185">Reference proteome</keyword>
<dbReference type="GO" id="GO:0016788">
    <property type="term" value="F:hydrolase activity, acting on ester bonds"/>
    <property type="evidence" value="ECO:0007669"/>
    <property type="project" value="InterPro"/>
</dbReference>
<dbReference type="GO" id="GO:0016042">
    <property type="term" value="P:lipid catabolic process"/>
    <property type="evidence" value="ECO:0007669"/>
    <property type="project" value="UniProtKB-KW"/>
</dbReference>
<name>A0A5J4ZQ74_9ASTE</name>
<dbReference type="Proteomes" id="UP000325577">
    <property type="component" value="Linkage Group LG6"/>
</dbReference>
<dbReference type="Pfam" id="PF00657">
    <property type="entry name" value="Lipase_GDSL"/>
    <property type="match status" value="1"/>
</dbReference>
<sequence length="285" mass="30832">MARGLKICLVMTMVLAGLVGGEPHVPCYFIFGDSLVDNGNNNGLVTSAKANFTPYGIDFPYGPTGRFSNGRNLVDIIAELLGFQNYIPPFATATDEEILIGVNYGSGGAGIRDETGQQLGDRISLNKHTTQQAGLYTPEQYAGVLIHQYSQQIKTLYDCGARKVALFGLGQIGCTPAELAAYSTNGSSCVDTINNDVQLFDDQLVSLVDDLNNNLTDAKFTYINTTRISSDDPSRFGITVLNVPCCNVSSNFARAYSALSSTDAYPMDIRTLAQFSLQTFRSSYK</sequence>
<keyword evidence="3" id="KW-0964">Secreted</keyword>
<evidence type="ECO:0000256" key="5">
    <source>
        <dbReference type="ARBA" id="ARBA00022801"/>
    </source>
</evidence>
<evidence type="ECO:0000256" key="1">
    <source>
        <dbReference type="ARBA" id="ARBA00004613"/>
    </source>
</evidence>
<dbReference type="InterPro" id="IPR036514">
    <property type="entry name" value="SGNH_hydro_sf"/>
</dbReference>
<evidence type="ECO:0000256" key="7">
    <source>
        <dbReference type="ARBA" id="ARBA00023098"/>
    </source>
</evidence>
<gene>
    <name evidence="9" type="ORF">F0562_013963</name>
</gene>
<evidence type="ECO:0000256" key="6">
    <source>
        <dbReference type="ARBA" id="ARBA00022963"/>
    </source>
</evidence>
<protein>
    <recommendedName>
        <fullName evidence="11">GDSL esterase/lipase</fullName>
    </recommendedName>
</protein>
<keyword evidence="7" id="KW-0443">Lipid metabolism</keyword>
<dbReference type="PANTHER" id="PTHR45650:SF9">
    <property type="entry name" value="SGNH HYDROLASE-TYPE ESTERASE DOMAIN-CONTAINING PROTEIN"/>
    <property type="match status" value="1"/>
</dbReference>
<evidence type="ECO:0000256" key="2">
    <source>
        <dbReference type="ARBA" id="ARBA00008668"/>
    </source>
</evidence>
<comment type="similarity">
    <text evidence="2">Belongs to the 'GDSL' lipolytic enzyme family.</text>
</comment>
<evidence type="ECO:0000256" key="8">
    <source>
        <dbReference type="SAM" id="SignalP"/>
    </source>
</evidence>
<dbReference type="AlphaFoldDB" id="A0A5J4ZQ74"/>
<reference evidence="9 10" key="1">
    <citation type="submission" date="2019-09" db="EMBL/GenBank/DDBJ databases">
        <title>A chromosome-level genome assembly of the Chinese tupelo Nyssa sinensis.</title>
        <authorList>
            <person name="Yang X."/>
            <person name="Kang M."/>
            <person name="Yang Y."/>
            <person name="Xiong H."/>
            <person name="Wang M."/>
            <person name="Zhang Z."/>
            <person name="Wang Z."/>
            <person name="Wu H."/>
            <person name="Ma T."/>
            <person name="Liu J."/>
            <person name="Xi Z."/>
        </authorList>
    </citation>
    <scope>NUCLEOTIDE SEQUENCE [LARGE SCALE GENOMIC DNA]</scope>
    <source>
        <strain evidence="9">J267</strain>
        <tissue evidence="9">Leaf</tissue>
    </source>
</reference>
<dbReference type="GO" id="GO:0005576">
    <property type="term" value="C:extracellular region"/>
    <property type="evidence" value="ECO:0007669"/>
    <property type="project" value="UniProtKB-SubCell"/>
</dbReference>
<organism evidence="9 10">
    <name type="scientific">Nyssa sinensis</name>
    <dbReference type="NCBI Taxonomy" id="561372"/>
    <lineage>
        <taxon>Eukaryota</taxon>
        <taxon>Viridiplantae</taxon>
        <taxon>Streptophyta</taxon>
        <taxon>Embryophyta</taxon>
        <taxon>Tracheophyta</taxon>
        <taxon>Spermatophyta</taxon>
        <taxon>Magnoliopsida</taxon>
        <taxon>eudicotyledons</taxon>
        <taxon>Gunneridae</taxon>
        <taxon>Pentapetalae</taxon>
        <taxon>asterids</taxon>
        <taxon>Cornales</taxon>
        <taxon>Nyssaceae</taxon>
        <taxon>Nyssa</taxon>
    </lineage>
</organism>
<keyword evidence="4 8" id="KW-0732">Signal</keyword>
<evidence type="ECO:0000256" key="4">
    <source>
        <dbReference type="ARBA" id="ARBA00022729"/>
    </source>
</evidence>
<evidence type="ECO:0000256" key="3">
    <source>
        <dbReference type="ARBA" id="ARBA00022525"/>
    </source>
</evidence>
<evidence type="ECO:0008006" key="11">
    <source>
        <dbReference type="Google" id="ProtNLM"/>
    </source>
</evidence>
<dbReference type="EMBL" id="CM018049">
    <property type="protein sequence ID" value="KAA8519592.1"/>
    <property type="molecule type" value="Genomic_DNA"/>
</dbReference>
<proteinExistence type="inferred from homology"/>
<evidence type="ECO:0000313" key="10">
    <source>
        <dbReference type="Proteomes" id="UP000325577"/>
    </source>
</evidence>
<keyword evidence="5" id="KW-0378">Hydrolase</keyword>
<feature type="chain" id="PRO_5023891569" description="GDSL esterase/lipase" evidence="8">
    <location>
        <begin position="22"/>
        <end position="285"/>
    </location>
</feature>
<keyword evidence="6" id="KW-0442">Lipid degradation</keyword>
<dbReference type="OrthoDB" id="1600564at2759"/>
<dbReference type="InterPro" id="IPR051238">
    <property type="entry name" value="GDSL_esterase/lipase"/>
</dbReference>
<feature type="signal peptide" evidence="8">
    <location>
        <begin position="1"/>
        <end position="21"/>
    </location>
</feature>
<dbReference type="Gene3D" id="3.40.50.1110">
    <property type="entry name" value="SGNH hydrolase"/>
    <property type="match status" value="1"/>
</dbReference>
<evidence type="ECO:0000313" key="9">
    <source>
        <dbReference type="EMBL" id="KAA8519592.1"/>
    </source>
</evidence>
<dbReference type="PANTHER" id="PTHR45650">
    <property type="entry name" value="GDSL-LIKE LIPASE/ACYLHYDROLASE-RELATED"/>
    <property type="match status" value="1"/>
</dbReference>